<dbReference type="GO" id="GO:0045037">
    <property type="term" value="P:protein import into chloroplast stroma"/>
    <property type="evidence" value="ECO:0007669"/>
    <property type="project" value="TreeGrafter"/>
</dbReference>
<dbReference type="GO" id="GO:0004222">
    <property type="term" value="F:metalloendopeptidase activity"/>
    <property type="evidence" value="ECO:0007669"/>
    <property type="project" value="InterPro"/>
</dbReference>
<evidence type="ECO:0000313" key="3">
    <source>
        <dbReference type="EMBL" id="SZX73210.1"/>
    </source>
</evidence>
<dbReference type="Pfam" id="PF00004">
    <property type="entry name" value="AAA"/>
    <property type="match status" value="1"/>
</dbReference>
<dbReference type="GO" id="GO:0004176">
    <property type="term" value="F:ATP-dependent peptidase activity"/>
    <property type="evidence" value="ECO:0007669"/>
    <property type="project" value="InterPro"/>
</dbReference>
<dbReference type="AlphaFoldDB" id="A0A383W7N4"/>
<name>A0A383W7N4_TETOB</name>
<feature type="region of interest" description="Disordered" evidence="1">
    <location>
        <begin position="1170"/>
        <end position="1196"/>
    </location>
</feature>
<feature type="region of interest" description="Disordered" evidence="1">
    <location>
        <begin position="29"/>
        <end position="115"/>
    </location>
</feature>
<evidence type="ECO:0000256" key="1">
    <source>
        <dbReference type="SAM" id="MobiDB-lite"/>
    </source>
</evidence>
<reference evidence="3 4" key="1">
    <citation type="submission" date="2016-10" db="EMBL/GenBank/DDBJ databases">
        <authorList>
            <person name="Cai Z."/>
        </authorList>
    </citation>
    <scope>NUCLEOTIDE SEQUENCE [LARGE SCALE GENOMIC DNA]</scope>
</reference>
<dbReference type="PANTHER" id="PTHR23076:SF37">
    <property type="entry name" value="ATP-DEPENDENT ZINC METALLOPROTEASE FTSH 4, MITOCHONDRIAL"/>
    <property type="match status" value="1"/>
</dbReference>
<evidence type="ECO:0000313" key="4">
    <source>
        <dbReference type="Proteomes" id="UP000256970"/>
    </source>
</evidence>
<sequence>MIEFGLRSKIAGHAGPAALCHVQRQGIPRSTALSHSSRSARLPGSRRPHSLHGRPSHVLYALEDRQDGSSNSSSNSSSQPDSSNPSRGGGSSSSSDNTSSQTSSSSSSSSSSRAQLPREALAAMALSPFAAIAMPLAADPAWRESAAGFGERLRANIQDTVFTDGFQQRWSKFQESLTFMDWTFPVTGLDLSYVWDPEMWLTLKQAVVWNEPELLWNKLWDRISYKSKVPTAGFVGDMRISYAKFLALLERHRIKRLIIYGDMRTAIVEVPHPWSANIAGAPGQYGQYLGPDGAPLGILVPNPAAPDDPSQWFSPEMPEWDMEKYRFYLDLPGDFWESGALLRYLREREVQILWDDASRQYVLPYKHLTKLGEVRTELQLLDAADNWAFLGWLLDERRMQFLEKAAAVCLAIRGVAILTNLLSATSLVRFLRKRRRAKDKKQNMWQRLTRAPAKEFMTRDKSGKLKDTGVRFSDIAGTPGLVFEMREVVKMLLRDPVYMHVGARCPRGIIFQGPPGTGKTYLARAIAGEAGVTFLSAVGSEFVEMFAGVAAARVNSLFHAARQKAPCIIFIDEIDAIGRSRSSLGGDPGSMERESALLSLLVQMDGIHGHLEQVLTIGATNLAQELDQALLRPGRFEVVYEIPAPGPTARLEMLKYHGRNKPIEDEGLYFKVAEVTAGWSAAALANLMNEAAILTVRRSVQKISLPMVLELVEAQEWGPSAPRIPPSEAKDRLAEVTAAKAVAMALTPGIDPIKFVTMWSRRRGQGPYIQFIDSATNLDPAWHPEQVEIMDRATNFKVNAAEVGDEPLGEFLHVASLLIPLYAARAWEVAEHGPDAASLATAAPIADCFQIAYYCVRNSLLHPRFKRLPPLHTYIMLGNGPGWANARDPLAIGLDEELGFHALTLTLLKAAWRRTQQLVATRADAIRAVAAELLSAEDEKVEGSRLVEIIESTPLNKTDISIDCDFLPIVKEVLGRVPETLAAQAAALDEADRQQQQQQQQQAADSAAGEGGSSSSSVPDDFLPGVPRPLAAAVDAALKLDDDTLAAVSRAIMGRLDIVDLVGKNTAYEVAERVVESLLDPATVDRLKAVRAYVEQPDGAFPPPPLASDLAVPLYGYTKEMALEWWKTRHISSIGFRAIDMLYNERQVGHYQQDMDLPWYNDTTLGRDEAAAAASAGSSTQDSTAGDADAAASAKQ</sequence>
<dbReference type="InterPro" id="IPR037219">
    <property type="entry name" value="Peptidase_M41-like"/>
</dbReference>
<feature type="compositionally biased region" description="Low complexity" evidence="1">
    <location>
        <begin position="68"/>
        <end position="113"/>
    </location>
</feature>
<dbReference type="Gene3D" id="1.20.58.760">
    <property type="entry name" value="Peptidase M41"/>
    <property type="match status" value="1"/>
</dbReference>
<feature type="compositionally biased region" description="Basic residues" evidence="1">
    <location>
        <begin position="44"/>
        <end position="55"/>
    </location>
</feature>
<dbReference type="PANTHER" id="PTHR23076">
    <property type="entry name" value="METALLOPROTEASE M41 FTSH"/>
    <property type="match status" value="1"/>
</dbReference>
<keyword evidence="4" id="KW-1185">Reference proteome</keyword>
<dbReference type="InterPro" id="IPR003960">
    <property type="entry name" value="ATPase_AAA_CS"/>
</dbReference>
<accession>A0A383W7N4</accession>
<organism evidence="3 4">
    <name type="scientific">Tetradesmus obliquus</name>
    <name type="common">Green alga</name>
    <name type="synonym">Acutodesmus obliquus</name>
    <dbReference type="NCBI Taxonomy" id="3088"/>
    <lineage>
        <taxon>Eukaryota</taxon>
        <taxon>Viridiplantae</taxon>
        <taxon>Chlorophyta</taxon>
        <taxon>core chlorophytes</taxon>
        <taxon>Chlorophyceae</taxon>
        <taxon>CS clade</taxon>
        <taxon>Sphaeropleales</taxon>
        <taxon>Scenedesmaceae</taxon>
        <taxon>Tetradesmus</taxon>
    </lineage>
</organism>
<dbReference type="GO" id="GO:0016887">
    <property type="term" value="F:ATP hydrolysis activity"/>
    <property type="evidence" value="ECO:0007669"/>
    <property type="project" value="InterPro"/>
</dbReference>
<dbReference type="FunFam" id="3.40.50.300:FF:002568">
    <property type="entry name" value="Cell division protein (FtsH)"/>
    <property type="match status" value="1"/>
</dbReference>
<feature type="domain" description="AAA+ ATPase" evidence="2">
    <location>
        <begin position="505"/>
        <end position="646"/>
    </location>
</feature>
<feature type="region of interest" description="Disordered" evidence="1">
    <location>
        <begin position="987"/>
        <end position="1022"/>
    </location>
</feature>
<dbReference type="InterPro" id="IPR003593">
    <property type="entry name" value="AAA+_ATPase"/>
</dbReference>
<feature type="compositionally biased region" description="Low complexity" evidence="1">
    <location>
        <begin position="1171"/>
        <end position="1196"/>
    </location>
</feature>
<gene>
    <name evidence="3" type="ORF">BQ4739_LOCUS13320</name>
</gene>
<dbReference type="Gene3D" id="1.10.8.60">
    <property type="match status" value="1"/>
</dbReference>
<dbReference type="Gene3D" id="3.40.50.300">
    <property type="entry name" value="P-loop containing nucleotide triphosphate hydrolases"/>
    <property type="match status" value="1"/>
</dbReference>
<dbReference type="GO" id="GO:0005524">
    <property type="term" value="F:ATP binding"/>
    <property type="evidence" value="ECO:0007669"/>
    <property type="project" value="InterPro"/>
</dbReference>
<dbReference type="EMBL" id="FNXT01001186">
    <property type="protein sequence ID" value="SZX73210.1"/>
    <property type="molecule type" value="Genomic_DNA"/>
</dbReference>
<dbReference type="InterPro" id="IPR027417">
    <property type="entry name" value="P-loop_NTPase"/>
</dbReference>
<dbReference type="GO" id="GO:0009507">
    <property type="term" value="C:chloroplast"/>
    <property type="evidence" value="ECO:0007669"/>
    <property type="project" value="TreeGrafter"/>
</dbReference>
<proteinExistence type="predicted"/>
<evidence type="ECO:0000259" key="2">
    <source>
        <dbReference type="SMART" id="SM00382"/>
    </source>
</evidence>
<dbReference type="Proteomes" id="UP000256970">
    <property type="component" value="Unassembled WGS sequence"/>
</dbReference>
<dbReference type="GO" id="GO:0006508">
    <property type="term" value="P:proteolysis"/>
    <property type="evidence" value="ECO:0007669"/>
    <property type="project" value="InterPro"/>
</dbReference>
<dbReference type="PROSITE" id="PS00674">
    <property type="entry name" value="AAA"/>
    <property type="match status" value="1"/>
</dbReference>
<dbReference type="SMART" id="SM00382">
    <property type="entry name" value="AAA"/>
    <property type="match status" value="1"/>
</dbReference>
<dbReference type="InterPro" id="IPR003959">
    <property type="entry name" value="ATPase_AAA_core"/>
</dbReference>
<feature type="compositionally biased region" description="Low complexity" evidence="1">
    <location>
        <begin position="987"/>
        <end position="1017"/>
    </location>
</feature>
<dbReference type="SUPFAM" id="SSF52540">
    <property type="entry name" value="P-loop containing nucleoside triphosphate hydrolases"/>
    <property type="match status" value="1"/>
</dbReference>
<protein>
    <recommendedName>
        <fullName evidence="2">AAA+ ATPase domain-containing protein</fullName>
    </recommendedName>
</protein>